<evidence type="ECO:0000259" key="4">
    <source>
        <dbReference type="Pfam" id="PF01156"/>
    </source>
</evidence>
<evidence type="ECO:0000313" key="5">
    <source>
        <dbReference type="EMBL" id="EAT85403.2"/>
    </source>
</evidence>
<dbReference type="EMBL" id="CH445334">
    <property type="protein sequence ID" value="EAT85403.2"/>
    <property type="molecule type" value="Genomic_DNA"/>
</dbReference>
<dbReference type="HOGENOM" id="CLU_1355068_0_0_1"/>
<evidence type="ECO:0000256" key="3">
    <source>
        <dbReference type="ARBA" id="ARBA00023295"/>
    </source>
</evidence>
<reference evidence="6" key="1">
    <citation type="journal article" date="2007" name="Plant Cell">
        <title>Dothideomycete-plant interactions illuminated by genome sequencing and EST analysis of the wheat pathogen Stagonospora nodorum.</title>
        <authorList>
            <person name="Hane J.K."/>
            <person name="Lowe R.G."/>
            <person name="Solomon P.S."/>
            <person name="Tan K.C."/>
            <person name="Schoch C.L."/>
            <person name="Spatafora J.W."/>
            <person name="Crous P.W."/>
            <person name="Kodira C."/>
            <person name="Birren B.W."/>
            <person name="Galagan J.E."/>
            <person name="Torriani S.F."/>
            <person name="McDonald B.A."/>
            <person name="Oliver R.P."/>
        </authorList>
    </citation>
    <scope>NUCLEOTIDE SEQUENCE [LARGE SCALE GENOMIC DNA]</scope>
    <source>
        <strain evidence="6">SN15 / ATCC MYA-4574 / FGSC 10173</strain>
    </source>
</reference>
<evidence type="ECO:0000313" key="6">
    <source>
        <dbReference type="Proteomes" id="UP000001055"/>
    </source>
</evidence>
<dbReference type="GO" id="GO:0016799">
    <property type="term" value="F:hydrolase activity, hydrolyzing N-glycosyl compounds"/>
    <property type="evidence" value="ECO:0007669"/>
    <property type="project" value="InterPro"/>
</dbReference>
<dbReference type="VEuPathDB" id="FungiDB:JI435_067520"/>
<dbReference type="InParanoid" id="Q0UNB2"/>
<name>Q0UNB2_PHANO</name>
<dbReference type="Proteomes" id="UP000001055">
    <property type="component" value="Unassembled WGS sequence"/>
</dbReference>
<keyword evidence="2" id="KW-0378">Hydrolase</keyword>
<dbReference type="InterPro" id="IPR023186">
    <property type="entry name" value="IUNH"/>
</dbReference>
<dbReference type="Pfam" id="PF01156">
    <property type="entry name" value="IU_nuc_hydro"/>
    <property type="match status" value="1"/>
</dbReference>
<dbReference type="SUPFAM" id="SSF53590">
    <property type="entry name" value="Nucleoside hydrolase"/>
    <property type="match status" value="1"/>
</dbReference>
<dbReference type="Gene3D" id="3.90.245.10">
    <property type="entry name" value="Ribonucleoside hydrolase-like"/>
    <property type="match status" value="2"/>
</dbReference>
<comment type="similarity">
    <text evidence="1">Belongs to the IUNH family.</text>
</comment>
<accession>Q0UNB2</accession>
<dbReference type="InterPro" id="IPR036452">
    <property type="entry name" value="Ribo_hydro-like"/>
</dbReference>
<evidence type="ECO:0000256" key="2">
    <source>
        <dbReference type="ARBA" id="ARBA00022801"/>
    </source>
</evidence>
<dbReference type="KEGG" id="pno:SNOG_06752"/>
<dbReference type="PANTHER" id="PTHR12304:SF56">
    <property type="entry name" value="HYDROLASE, PUTATIVE (AFU_ORTHOLOGUE AFUA_1G11790)-RELATED"/>
    <property type="match status" value="1"/>
</dbReference>
<sequence>MVADFFQETWKSLFLPTPENLSAEEAAALEAVKEKHKLFVPSLKPAHEVMLQILAENEPDTVTIVAVGPLTNLAIAAAKDPETFLRVKEVVVMGGAVEAPGNSHTTSPPVAGSPLAEWATLFLNATFEKNLSLNPQQDRSNMGLQLHDPLTVWYASCAAHEGWEFKTEDLRVETSGQWTRGCKFFFLPWCEDDGAGCELMMI</sequence>
<evidence type="ECO:0000256" key="1">
    <source>
        <dbReference type="ARBA" id="ARBA00009176"/>
    </source>
</evidence>
<dbReference type="AlphaFoldDB" id="Q0UNB2"/>
<dbReference type="eggNOG" id="KOG2938">
    <property type="taxonomic scope" value="Eukaryota"/>
</dbReference>
<dbReference type="PANTHER" id="PTHR12304">
    <property type="entry name" value="INOSINE-URIDINE PREFERRING NUCLEOSIDE HYDROLASE"/>
    <property type="match status" value="1"/>
</dbReference>
<organism evidence="5 6">
    <name type="scientific">Phaeosphaeria nodorum (strain SN15 / ATCC MYA-4574 / FGSC 10173)</name>
    <name type="common">Glume blotch fungus</name>
    <name type="synonym">Parastagonospora nodorum</name>
    <dbReference type="NCBI Taxonomy" id="321614"/>
    <lineage>
        <taxon>Eukaryota</taxon>
        <taxon>Fungi</taxon>
        <taxon>Dikarya</taxon>
        <taxon>Ascomycota</taxon>
        <taxon>Pezizomycotina</taxon>
        <taxon>Dothideomycetes</taxon>
        <taxon>Pleosporomycetidae</taxon>
        <taxon>Pleosporales</taxon>
        <taxon>Pleosporineae</taxon>
        <taxon>Phaeosphaeriaceae</taxon>
        <taxon>Parastagonospora</taxon>
    </lineage>
</organism>
<proteinExistence type="inferred from homology"/>
<feature type="domain" description="Inosine/uridine-preferring nucleoside hydrolase" evidence="4">
    <location>
        <begin position="42"/>
        <end position="105"/>
    </location>
</feature>
<gene>
    <name evidence="5" type="ORF">SNOG_06752</name>
</gene>
<keyword evidence="3" id="KW-0326">Glycosidase</keyword>
<dbReference type="GeneID" id="5974005"/>
<dbReference type="RefSeq" id="XP_001797115.1">
    <property type="nucleotide sequence ID" value="XM_001797063.1"/>
</dbReference>
<dbReference type="STRING" id="321614.Q0UNB2"/>
<protein>
    <recommendedName>
        <fullName evidence="4">Inosine/uridine-preferring nucleoside hydrolase domain-containing protein</fullName>
    </recommendedName>
</protein>
<dbReference type="InterPro" id="IPR001910">
    <property type="entry name" value="Inosine/uridine_hydrolase_dom"/>
</dbReference>